<dbReference type="AlphaFoldDB" id="A0A9Q3E0T5"/>
<evidence type="ECO:0000313" key="2">
    <source>
        <dbReference type="EMBL" id="MBW0510208.1"/>
    </source>
</evidence>
<feature type="region of interest" description="Disordered" evidence="1">
    <location>
        <begin position="88"/>
        <end position="112"/>
    </location>
</feature>
<dbReference type="OrthoDB" id="2732387at2759"/>
<evidence type="ECO:0000256" key="1">
    <source>
        <dbReference type="SAM" id="MobiDB-lite"/>
    </source>
</evidence>
<name>A0A9Q3E0T5_9BASI</name>
<protein>
    <submittedName>
        <fullName evidence="2">Uncharacterized protein</fullName>
    </submittedName>
</protein>
<comment type="caution">
    <text evidence="2">The sequence shown here is derived from an EMBL/GenBank/DDBJ whole genome shotgun (WGS) entry which is preliminary data.</text>
</comment>
<keyword evidence="3" id="KW-1185">Reference proteome</keyword>
<reference evidence="2" key="1">
    <citation type="submission" date="2021-03" db="EMBL/GenBank/DDBJ databases">
        <title>Draft genome sequence of rust myrtle Austropuccinia psidii MF-1, a brazilian biotype.</title>
        <authorList>
            <person name="Quecine M.C."/>
            <person name="Pachon D.M.R."/>
            <person name="Bonatelli M.L."/>
            <person name="Correr F.H."/>
            <person name="Franceschini L.M."/>
            <person name="Leite T.F."/>
            <person name="Margarido G.R.A."/>
            <person name="Almeida C.A."/>
            <person name="Ferrarezi J.A."/>
            <person name="Labate C.A."/>
        </authorList>
    </citation>
    <scope>NUCLEOTIDE SEQUENCE</scope>
    <source>
        <strain evidence="2">MF-1</strain>
    </source>
</reference>
<evidence type="ECO:0000313" key="3">
    <source>
        <dbReference type="Proteomes" id="UP000765509"/>
    </source>
</evidence>
<proteinExistence type="predicted"/>
<accession>A0A9Q3E0T5</accession>
<dbReference type="Proteomes" id="UP000765509">
    <property type="component" value="Unassembled WGS sequence"/>
</dbReference>
<gene>
    <name evidence="2" type="ORF">O181_049923</name>
</gene>
<dbReference type="EMBL" id="AVOT02021407">
    <property type="protein sequence ID" value="MBW0510208.1"/>
    <property type="molecule type" value="Genomic_DNA"/>
</dbReference>
<feature type="compositionally biased region" description="Acidic residues" evidence="1">
    <location>
        <begin position="89"/>
        <end position="112"/>
    </location>
</feature>
<organism evidence="2 3">
    <name type="scientific">Austropuccinia psidii MF-1</name>
    <dbReference type="NCBI Taxonomy" id="1389203"/>
    <lineage>
        <taxon>Eukaryota</taxon>
        <taxon>Fungi</taxon>
        <taxon>Dikarya</taxon>
        <taxon>Basidiomycota</taxon>
        <taxon>Pucciniomycotina</taxon>
        <taxon>Pucciniomycetes</taxon>
        <taxon>Pucciniales</taxon>
        <taxon>Sphaerophragmiaceae</taxon>
        <taxon>Austropuccinia</taxon>
    </lineage>
</organism>
<sequence>MRYCDRRTAHQLRSPHNPGDLVLVYKKAVEANWGLLFKNKWNEPYRLIRQINNVPYEIEELDGTESARRFSASQVKRLYPRGKLIDTKEDTEEDELKNGEEVIEETMESDEE</sequence>